<feature type="signal peptide" evidence="4">
    <location>
        <begin position="1"/>
        <end position="20"/>
    </location>
</feature>
<evidence type="ECO:0000256" key="4">
    <source>
        <dbReference type="SAM" id="SignalP"/>
    </source>
</evidence>
<dbReference type="PROSITE" id="PS50005">
    <property type="entry name" value="TPR"/>
    <property type="match status" value="2"/>
</dbReference>
<organism evidence="5 6">
    <name type="scientific">Hufsiella arboris</name>
    <dbReference type="NCBI Taxonomy" id="2695275"/>
    <lineage>
        <taxon>Bacteria</taxon>
        <taxon>Pseudomonadati</taxon>
        <taxon>Bacteroidota</taxon>
        <taxon>Sphingobacteriia</taxon>
        <taxon>Sphingobacteriales</taxon>
        <taxon>Sphingobacteriaceae</taxon>
        <taxon>Hufsiella</taxon>
    </lineage>
</organism>
<dbReference type="InterPro" id="IPR019734">
    <property type="entry name" value="TPR_rpt"/>
</dbReference>
<evidence type="ECO:0000313" key="5">
    <source>
        <dbReference type="EMBL" id="MXV50664.1"/>
    </source>
</evidence>
<dbReference type="EMBL" id="WVHT01000002">
    <property type="protein sequence ID" value="MXV50664.1"/>
    <property type="molecule type" value="Genomic_DNA"/>
</dbReference>
<dbReference type="Pfam" id="PF00515">
    <property type="entry name" value="TPR_1"/>
    <property type="match status" value="1"/>
</dbReference>
<accession>A0A7K1Y7U5</accession>
<protein>
    <submittedName>
        <fullName evidence="5">Tetratricopeptide repeat protein</fullName>
    </submittedName>
</protein>
<reference evidence="5 6" key="1">
    <citation type="submission" date="2019-11" db="EMBL/GenBank/DDBJ databases">
        <title>Pedobacter sp. HMF7647 Genome sequencing and assembly.</title>
        <authorList>
            <person name="Kang H."/>
            <person name="Kim H."/>
            <person name="Joh K."/>
        </authorList>
    </citation>
    <scope>NUCLEOTIDE SEQUENCE [LARGE SCALE GENOMIC DNA]</scope>
    <source>
        <strain evidence="5 6">HMF7647</strain>
    </source>
</reference>
<proteinExistence type="predicted"/>
<dbReference type="AlphaFoldDB" id="A0A7K1Y7U5"/>
<name>A0A7K1Y7U5_9SPHI</name>
<evidence type="ECO:0000256" key="3">
    <source>
        <dbReference type="PROSITE-ProRule" id="PRU00339"/>
    </source>
</evidence>
<dbReference type="RefSeq" id="WP_160843823.1">
    <property type="nucleotide sequence ID" value="NZ_WVHT01000002.1"/>
</dbReference>
<sequence length="389" mass="42833">MKIKSFILSIALLSATAAFAQKGELSTAKASYEKYDGMRSMGAKLAMPSLEEAKTSIDKASANEKTANLPETWAIRSLIYADLATSDSVDAKVAPYVDEAVKSISKTQQLDTKGEQKANIEKANRLLAQVVLNKGVRAFKAQNYTEAYSAFDSGLKYMPNDTTFTYYAALSAVSAKNYPNAITKYKQLTSTNFKGLEEVYENLALLYMDQKDTAAAIATAGEGAKKFPQNKNLAQREIEYSLMSGKQSEVISKISAQAAKEPNNKIYPYYLGIAYSSIKDYPKAEEAYKKAIAVDPSYTDAYINLGGLIMNNGIDTYNKANKLPATKQKEYDAMMKQAMSNFDTALPYLQKAAELDPKSKLALSNLKTYYLVKKNSAKADEMQKKIDAL</sequence>
<feature type="repeat" description="TPR" evidence="3">
    <location>
        <begin position="265"/>
        <end position="298"/>
    </location>
</feature>
<dbReference type="InterPro" id="IPR050498">
    <property type="entry name" value="Ycf3"/>
</dbReference>
<evidence type="ECO:0000256" key="2">
    <source>
        <dbReference type="ARBA" id="ARBA00022803"/>
    </source>
</evidence>
<feature type="repeat" description="TPR" evidence="3">
    <location>
        <begin position="128"/>
        <end position="161"/>
    </location>
</feature>
<keyword evidence="1" id="KW-0677">Repeat</keyword>
<evidence type="ECO:0000313" key="6">
    <source>
        <dbReference type="Proteomes" id="UP000466586"/>
    </source>
</evidence>
<keyword evidence="6" id="KW-1185">Reference proteome</keyword>
<dbReference type="SMART" id="SM00028">
    <property type="entry name" value="TPR"/>
    <property type="match status" value="4"/>
</dbReference>
<evidence type="ECO:0000256" key="1">
    <source>
        <dbReference type="ARBA" id="ARBA00022737"/>
    </source>
</evidence>
<dbReference type="PANTHER" id="PTHR44858:SF1">
    <property type="entry name" value="UDP-N-ACETYLGLUCOSAMINE--PEPTIDE N-ACETYLGLUCOSAMINYLTRANSFERASE SPINDLY-RELATED"/>
    <property type="match status" value="1"/>
</dbReference>
<dbReference type="Gene3D" id="1.25.40.10">
    <property type="entry name" value="Tetratricopeptide repeat domain"/>
    <property type="match status" value="2"/>
</dbReference>
<comment type="caution">
    <text evidence="5">The sequence shown here is derived from an EMBL/GenBank/DDBJ whole genome shotgun (WGS) entry which is preliminary data.</text>
</comment>
<keyword evidence="4" id="KW-0732">Signal</keyword>
<dbReference type="PANTHER" id="PTHR44858">
    <property type="entry name" value="TETRATRICOPEPTIDE REPEAT PROTEIN 6"/>
    <property type="match status" value="1"/>
</dbReference>
<keyword evidence="2 3" id="KW-0802">TPR repeat</keyword>
<dbReference type="InterPro" id="IPR011990">
    <property type="entry name" value="TPR-like_helical_dom_sf"/>
</dbReference>
<dbReference type="Pfam" id="PF13432">
    <property type="entry name" value="TPR_16"/>
    <property type="match status" value="1"/>
</dbReference>
<dbReference type="Proteomes" id="UP000466586">
    <property type="component" value="Unassembled WGS sequence"/>
</dbReference>
<dbReference type="SUPFAM" id="SSF48452">
    <property type="entry name" value="TPR-like"/>
    <property type="match status" value="1"/>
</dbReference>
<feature type="chain" id="PRO_5029717286" evidence="4">
    <location>
        <begin position="21"/>
        <end position="389"/>
    </location>
</feature>
<gene>
    <name evidence="5" type="ORF">GS399_06735</name>
</gene>